<keyword evidence="2" id="KW-0808">Transferase</keyword>
<feature type="domain" description="Glycosyl transferase family 1" evidence="1">
    <location>
        <begin position="228"/>
        <end position="394"/>
    </location>
</feature>
<dbReference type="InterPro" id="IPR001296">
    <property type="entry name" value="Glyco_trans_1"/>
</dbReference>
<accession>A0A1M7K936</accession>
<evidence type="ECO:0000313" key="3">
    <source>
        <dbReference type="Proteomes" id="UP000322545"/>
    </source>
</evidence>
<dbReference type="AlphaFoldDB" id="A0A1M7K936"/>
<gene>
    <name evidence="2" type="ORF">SAMN05443432_11029</name>
</gene>
<sequence>MASQFSKKILICAPNATARFGGEAILPLKYFELLRKRDVDVRLIAHARNQRDLEERVGDDADRIMYVPDSKWHRMIWKAGKPFPHAIQDAVFGSMMAWIDQRYQTKFIRECVRAGLVDIIHQPIPVSPLAPSWIYGFAVPVVIGPMNGGMNFPKGYEEYESLFARNFVFGARLVALALNRVIPGKKHAAALLVANERTRMALPFPNHPNIVQLVENGVDLDLWQPSERVIRKPNEPFRLVFVGRLVDLKALDFTLSAVAQAQARGVDVYLDIVGDGPELTRLRGLSKELGIDDLIEFRGFLSQSQCAEILKESDALILNCVRECGGAVVLEAMSAGLPVIGPEWGGPADYINEECGILVHPEPKDTYAARICDAIFELATNPSKCSEMGKQGRRRIVNDFDWEKKIDTMMDVYRTVQ</sequence>
<organism evidence="2 3">
    <name type="scientific">Roseovarius litoreus</name>
    <dbReference type="NCBI Taxonomy" id="1155722"/>
    <lineage>
        <taxon>Bacteria</taxon>
        <taxon>Pseudomonadati</taxon>
        <taxon>Pseudomonadota</taxon>
        <taxon>Alphaproteobacteria</taxon>
        <taxon>Rhodobacterales</taxon>
        <taxon>Roseobacteraceae</taxon>
        <taxon>Roseovarius</taxon>
    </lineage>
</organism>
<dbReference type="Pfam" id="PF00534">
    <property type="entry name" value="Glycos_transf_1"/>
    <property type="match status" value="1"/>
</dbReference>
<name>A0A1M7K936_9RHOB</name>
<reference evidence="2 3" key="1">
    <citation type="submission" date="2016-11" db="EMBL/GenBank/DDBJ databases">
        <authorList>
            <person name="Varghese N."/>
            <person name="Submissions S."/>
        </authorList>
    </citation>
    <scope>NUCLEOTIDE SEQUENCE [LARGE SCALE GENOMIC DNA]</scope>
    <source>
        <strain evidence="2 3">DSM 28249</strain>
    </source>
</reference>
<evidence type="ECO:0000259" key="1">
    <source>
        <dbReference type="Pfam" id="PF00534"/>
    </source>
</evidence>
<dbReference type="CDD" id="cd03801">
    <property type="entry name" value="GT4_PimA-like"/>
    <property type="match status" value="1"/>
</dbReference>
<protein>
    <submittedName>
        <fullName evidence="2">Glycosyltransferase involved in cell wall bisynthesis</fullName>
    </submittedName>
</protein>
<dbReference type="PANTHER" id="PTHR12526">
    <property type="entry name" value="GLYCOSYLTRANSFERASE"/>
    <property type="match status" value="1"/>
</dbReference>
<keyword evidence="3" id="KW-1185">Reference proteome</keyword>
<dbReference type="Proteomes" id="UP000322545">
    <property type="component" value="Unassembled WGS sequence"/>
</dbReference>
<dbReference type="RefSeq" id="WP_149780592.1">
    <property type="nucleotide sequence ID" value="NZ_FRCB01000010.1"/>
</dbReference>
<evidence type="ECO:0000313" key="2">
    <source>
        <dbReference type="EMBL" id="SHM61725.1"/>
    </source>
</evidence>
<dbReference type="Gene3D" id="3.40.50.2000">
    <property type="entry name" value="Glycogen Phosphorylase B"/>
    <property type="match status" value="2"/>
</dbReference>
<dbReference type="GO" id="GO:0016757">
    <property type="term" value="F:glycosyltransferase activity"/>
    <property type="evidence" value="ECO:0007669"/>
    <property type="project" value="InterPro"/>
</dbReference>
<dbReference type="EMBL" id="FRCB01000010">
    <property type="protein sequence ID" value="SHM61725.1"/>
    <property type="molecule type" value="Genomic_DNA"/>
</dbReference>
<dbReference type="SUPFAM" id="SSF53756">
    <property type="entry name" value="UDP-Glycosyltransferase/glycogen phosphorylase"/>
    <property type="match status" value="1"/>
</dbReference>
<proteinExistence type="predicted"/>